<organism evidence="1 2">
    <name type="scientific">Pomacea canaliculata</name>
    <name type="common">Golden apple snail</name>
    <dbReference type="NCBI Taxonomy" id="400727"/>
    <lineage>
        <taxon>Eukaryota</taxon>
        <taxon>Metazoa</taxon>
        <taxon>Spiralia</taxon>
        <taxon>Lophotrochozoa</taxon>
        <taxon>Mollusca</taxon>
        <taxon>Gastropoda</taxon>
        <taxon>Caenogastropoda</taxon>
        <taxon>Architaenioglossa</taxon>
        <taxon>Ampullarioidea</taxon>
        <taxon>Ampullariidae</taxon>
        <taxon>Pomacea</taxon>
    </lineage>
</organism>
<gene>
    <name evidence="1" type="ORF">C0Q70_04047</name>
</gene>
<sequence length="70" mass="7634">MNNDSDSPAARLPLLVVAGRERERWTEQMAENAGYPVCSGLGVNTTGVLSRSWKVFLRLSHKLTVACEGS</sequence>
<protein>
    <submittedName>
        <fullName evidence="1">Uncharacterized protein</fullName>
    </submittedName>
</protein>
<reference evidence="1 2" key="1">
    <citation type="submission" date="2018-04" db="EMBL/GenBank/DDBJ databases">
        <title>The genome of golden apple snail Pomacea canaliculata provides insight into stress tolerance and invasive adaptation.</title>
        <authorList>
            <person name="Liu C."/>
            <person name="Liu B."/>
            <person name="Ren Y."/>
            <person name="Zhang Y."/>
            <person name="Wang H."/>
            <person name="Li S."/>
            <person name="Jiang F."/>
            <person name="Yin L."/>
            <person name="Zhang G."/>
            <person name="Qian W."/>
            <person name="Fan W."/>
        </authorList>
    </citation>
    <scope>NUCLEOTIDE SEQUENCE [LARGE SCALE GENOMIC DNA]</scope>
    <source>
        <strain evidence="1">SZHN2017</strain>
        <tissue evidence="1">Muscle</tissue>
    </source>
</reference>
<evidence type="ECO:0000313" key="1">
    <source>
        <dbReference type="EMBL" id="PVD37054.1"/>
    </source>
</evidence>
<evidence type="ECO:0000313" key="2">
    <source>
        <dbReference type="Proteomes" id="UP000245119"/>
    </source>
</evidence>
<dbReference type="EMBL" id="PZQS01000002">
    <property type="protein sequence ID" value="PVD37054.1"/>
    <property type="molecule type" value="Genomic_DNA"/>
</dbReference>
<dbReference type="AlphaFoldDB" id="A0A2T7PUE6"/>
<proteinExistence type="predicted"/>
<name>A0A2T7PUE6_POMCA</name>
<keyword evidence="2" id="KW-1185">Reference proteome</keyword>
<dbReference type="Proteomes" id="UP000245119">
    <property type="component" value="Linkage Group LG2"/>
</dbReference>
<comment type="caution">
    <text evidence="1">The sequence shown here is derived from an EMBL/GenBank/DDBJ whole genome shotgun (WGS) entry which is preliminary data.</text>
</comment>
<accession>A0A2T7PUE6</accession>